<comment type="caution">
    <text evidence="6">The sequence shown here is derived from an EMBL/GenBank/DDBJ whole genome shotgun (WGS) entry which is preliminary data.</text>
</comment>
<feature type="domain" description="EAL" evidence="4">
    <location>
        <begin position="657"/>
        <end position="906"/>
    </location>
</feature>
<gene>
    <name evidence="6" type="ORF">CR938_12265</name>
</gene>
<dbReference type="PANTHER" id="PTHR44757">
    <property type="entry name" value="DIGUANYLATE CYCLASE DGCP"/>
    <property type="match status" value="1"/>
</dbReference>
<dbReference type="SMART" id="SM00052">
    <property type="entry name" value="EAL"/>
    <property type="match status" value="1"/>
</dbReference>
<evidence type="ECO:0000256" key="2">
    <source>
        <dbReference type="SAM" id="Phobius"/>
    </source>
</evidence>
<dbReference type="CDD" id="cd01949">
    <property type="entry name" value="GGDEF"/>
    <property type="match status" value="1"/>
</dbReference>
<protein>
    <recommendedName>
        <fullName evidence="8">PAS domain S-box-containing protein/diguanylate cyclase (GGDEF)-like protein</fullName>
    </recommendedName>
</protein>
<dbReference type="CDD" id="cd18774">
    <property type="entry name" value="PDC2_HK_sensor"/>
    <property type="match status" value="1"/>
</dbReference>
<dbReference type="Proteomes" id="UP000717981">
    <property type="component" value="Unassembled WGS sequence"/>
</dbReference>
<dbReference type="InterPro" id="IPR052155">
    <property type="entry name" value="Biofilm_reg_signaling"/>
</dbReference>
<evidence type="ECO:0000259" key="4">
    <source>
        <dbReference type="PROSITE" id="PS50883"/>
    </source>
</evidence>
<keyword evidence="7" id="KW-1185">Reference proteome</keyword>
<comment type="cofactor">
    <cofactor evidence="1">
        <name>Mg(2+)</name>
        <dbReference type="ChEBI" id="CHEBI:18420"/>
    </cofactor>
</comment>
<dbReference type="Pfam" id="PF08447">
    <property type="entry name" value="PAS_3"/>
    <property type="match status" value="1"/>
</dbReference>
<dbReference type="InterPro" id="IPR035965">
    <property type="entry name" value="PAS-like_dom_sf"/>
</dbReference>
<dbReference type="GO" id="GO:0003824">
    <property type="term" value="F:catalytic activity"/>
    <property type="evidence" value="ECO:0007669"/>
    <property type="project" value="UniProtKB-ARBA"/>
</dbReference>
<dbReference type="FunFam" id="3.30.70.270:FF:000001">
    <property type="entry name" value="Diguanylate cyclase domain protein"/>
    <property type="match status" value="1"/>
</dbReference>
<evidence type="ECO:0000259" key="5">
    <source>
        <dbReference type="PROSITE" id="PS50887"/>
    </source>
</evidence>
<dbReference type="InterPro" id="IPR029787">
    <property type="entry name" value="Nucleotide_cyclase"/>
</dbReference>
<dbReference type="OrthoDB" id="9816034at2"/>
<sequence>MAQANRRQSRSARPASGLRSHLYLLVAAALLPMLGIVLLTMWHAANRLREDSRTHLAEIASLLAHAVDRSILDHIANLGMLHEATAGDADTATLLWRRGSAAGLDTRVVSGHGAGTEPVPAALLEAARATGRPQVSGLFFRAEDPATPLVAIAVPGSAPDAPGAAVVLRSNHLIDTVATAAADQHLLVAVVDPEGRIAARSRSPERYLGQPVPDWDKLVALGTRNGVFEALSKEGQQVVFAFQMLEAAPGWALVVGEPLAAFQARWRAPLPGIGLGALLAAALGLLACHLLAGRILRPVGSLVRRAQLIIAGHDALPAAADPAPPPAIRELATLQEGITNAEIALRRRADDARTLAASLDRSQRIYRTVAEAGALVFWQARPDGTISTGTGWPELTGQPESAALGRGWLRAVHPDDLPALDASWAGVIRSRGPFDLEFRGRDARGQWRWVRARGDRLADEDGGGWVGVLEDVDARRQAQEHIVYLARHDPLTGVANRGVLMERLAAAVAAARQGRHAALLCLDLDRFKEVNDTLGHPVGDALLRTVAVRLRQNVRGSDLVARLGGDEFAILLEPPVGREQVEALAGRLLETVQAPYDLDGHRVVVGASIGIAMTGDQAPTAEHLLQNADLALYQVKHHGRGHSCFFDPGMDRRMQERRRLEMELREAVAAGQFEIHYQPRVCLPQRRLRGFEALLRWRHPERGLQAPDRFVPLLEEVGLMDQVGCWMLRGALQEALRWPEHLTLSVNLAGHQLDPGLDGWLLEELARAGFPPARLELEIDEETLCRSFTAAEASLARLKGAGISIVIDQFGTGSSSLSWLRSFVFDKVKFDPVFLQELERTPHGHTVIDAVSSLCARLGIAIGIEGVEREEQLALLGGTASDEAQGRLFGSPLEAGAVLELIRREQQAG</sequence>
<dbReference type="InterPro" id="IPR001633">
    <property type="entry name" value="EAL_dom"/>
</dbReference>
<keyword evidence="2" id="KW-0472">Membrane</keyword>
<dbReference type="InterPro" id="IPR000700">
    <property type="entry name" value="PAS-assoc_C"/>
</dbReference>
<dbReference type="InterPro" id="IPR013655">
    <property type="entry name" value="PAS_fold_3"/>
</dbReference>
<dbReference type="CDD" id="cd00130">
    <property type="entry name" value="PAS"/>
    <property type="match status" value="1"/>
</dbReference>
<feature type="domain" description="GGDEF" evidence="5">
    <location>
        <begin position="515"/>
        <end position="648"/>
    </location>
</feature>
<dbReference type="Gene3D" id="3.20.20.450">
    <property type="entry name" value="EAL domain"/>
    <property type="match status" value="1"/>
</dbReference>
<keyword evidence="2" id="KW-0812">Transmembrane</keyword>
<evidence type="ECO:0000259" key="3">
    <source>
        <dbReference type="PROSITE" id="PS50113"/>
    </source>
</evidence>
<dbReference type="InterPro" id="IPR000160">
    <property type="entry name" value="GGDEF_dom"/>
</dbReference>
<dbReference type="SUPFAM" id="SSF141868">
    <property type="entry name" value="EAL domain-like"/>
    <property type="match status" value="1"/>
</dbReference>
<dbReference type="InterPro" id="IPR043128">
    <property type="entry name" value="Rev_trsase/Diguanyl_cyclase"/>
</dbReference>
<feature type="transmembrane region" description="Helical" evidence="2">
    <location>
        <begin position="21"/>
        <end position="45"/>
    </location>
</feature>
<feature type="domain" description="PAC" evidence="3">
    <location>
        <begin position="434"/>
        <end position="484"/>
    </location>
</feature>
<dbReference type="SMART" id="SM00267">
    <property type="entry name" value="GGDEF"/>
    <property type="match status" value="1"/>
</dbReference>
<evidence type="ECO:0000313" key="6">
    <source>
        <dbReference type="EMBL" id="KAF1686388.1"/>
    </source>
</evidence>
<dbReference type="PROSITE" id="PS50883">
    <property type="entry name" value="EAL"/>
    <property type="match status" value="1"/>
</dbReference>
<keyword evidence="2" id="KW-1133">Transmembrane helix</keyword>
<evidence type="ECO:0000313" key="7">
    <source>
        <dbReference type="Proteomes" id="UP000717981"/>
    </source>
</evidence>
<dbReference type="PANTHER" id="PTHR44757:SF2">
    <property type="entry name" value="BIOFILM ARCHITECTURE MAINTENANCE PROTEIN MBAA"/>
    <property type="match status" value="1"/>
</dbReference>
<dbReference type="AlphaFoldDB" id="A0A921NU48"/>
<dbReference type="PROSITE" id="PS50113">
    <property type="entry name" value="PAC"/>
    <property type="match status" value="1"/>
</dbReference>
<evidence type="ECO:0000256" key="1">
    <source>
        <dbReference type="ARBA" id="ARBA00001946"/>
    </source>
</evidence>
<dbReference type="Gene3D" id="3.30.450.20">
    <property type="entry name" value="PAS domain"/>
    <property type="match status" value="1"/>
</dbReference>
<dbReference type="CDD" id="cd01948">
    <property type="entry name" value="EAL"/>
    <property type="match status" value="1"/>
</dbReference>
<dbReference type="NCBIfam" id="TIGR00254">
    <property type="entry name" value="GGDEF"/>
    <property type="match status" value="1"/>
</dbReference>
<reference evidence="6" key="1">
    <citation type="submission" date="2017-10" db="EMBL/GenBank/DDBJ databases">
        <title>Whole genome sequencing of members of genus Pseudoxanthomonas.</title>
        <authorList>
            <person name="Kumar S."/>
            <person name="Bansal K."/>
            <person name="Kaur A."/>
            <person name="Patil P."/>
            <person name="Sharma S."/>
            <person name="Patil P.B."/>
        </authorList>
    </citation>
    <scope>NUCLEOTIDE SEQUENCE</scope>
    <source>
        <strain evidence="6">DSM 22914</strain>
    </source>
</reference>
<dbReference type="InterPro" id="IPR035919">
    <property type="entry name" value="EAL_sf"/>
</dbReference>
<evidence type="ECO:0008006" key="8">
    <source>
        <dbReference type="Google" id="ProtNLM"/>
    </source>
</evidence>
<dbReference type="Pfam" id="PF00990">
    <property type="entry name" value="GGDEF"/>
    <property type="match status" value="1"/>
</dbReference>
<dbReference type="Gene3D" id="3.30.70.270">
    <property type="match status" value="1"/>
</dbReference>
<dbReference type="SUPFAM" id="SSF55073">
    <property type="entry name" value="Nucleotide cyclase"/>
    <property type="match status" value="1"/>
</dbReference>
<organism evidence="6 7">
    <name type="scientific">Pseudoxanthomonas taiwanensis</name>
    <dbReference type="NCBI Taxonomy" id="176598"/>
    <lineage>
        <taxon>Bacteria</taxon>
        <taxon>Pseudomonadati</taxon>
        <taxon>Pseudomonadota</taxon>
        <taxon>Gammaproteobacteria</taxon>
        <taxon>Lysobacterales</taxon>
        <taxon>Lysobacteraceae</taxon>
        <taxon>Pseudoxanthomonas</taxon>
    </lineage>
</organism>
<dbReference type="InterPro" id="IPR000014">
    <property type="entry name" value="PAS"/>
</dbReference>
<accession>A0A921NU48</accession>
<dbReference type="Pfam" id="PF00563">
    <property type="entry name" value="EAL"/>
    <property type="match status" value="1"/>
</dbReference>
<dbReference type="PROSITE" id="PS50887">
    <property type="entry name" value="GGDEF"/>
    <property type="match status" value="1"/>
</dbReference>
<name>A0A921NU48_9GAMM</name>
<proteinExistence type="predicted"/>
<dbReference type="NCBIfam" id="TIGR00229">
    <property type="entry name" value="sensory_box"/>
    <property type="match status" value="1"/>
</dbReference>
<dbReference type="EMBL" id="PDWK01000075">
    <property type="protein sequence ID" value="KAF1686388.1"/>
    <property type="molecule type" value="Genomic_DNA"/>
</dbReference>
<dbReference type="RefSeq" id="WP_162125290.1">
    <property type="nucleotide sequence ID" value="NZ_PDWK01000075.1"/>
</dbReference>
<dbReference type="SUPFAM" id="SSF55785">
    <property type="entry name" value="PYP-like sensor domain (PAS domain)"/>
    <property type="match status" value="1"/>
</dbReference>